<dbReference type="Proteomes" id="UP000663860">
    <property type="component" value="Unassembled WGS sequence"/>
</dbReference>
<accession>A0A814IY01</accession>
<comment type="caution">
    <text evidence="10">The sequence shown here is derived from an EMBL/GenBank/DDBJ whole genome shotgun (WGS) entry which is preliminary data.</text>
</comment>
<name>A0A814IY01_9BILA</name>
<evidence type="ECO:0000256" key="7">
    <source>
        <dbReference type="ARBA" id="ARBA00023136"/>
    </source>
</evidence>
<evidence type="ECO:0000313" key="11">
    <source>
        <dbReference type="Proteomes" id="UP000663860"/>
    </source>
</evidence>
<evidence type="ECO:0000256" key="8">
    <source>
        <dbReference type="SAM" id="Phobius"/>
    </source>
</evidence>
<evidence type="ECO:0000313" key="10">
    <source>
        <dbReference type="EMBL" id="CAF1030020.1"/>
    </source>
</evidence>
<organism evidence="10 11">
    <name type="scientific">Adineta steineri</name>
    <dbReference type="NCBI Taxonomy" id="433720"/>
    <lineage>
        <taxon>Eukaryota</taxon>
        <taxon>Metazoa</taxon>
        <taxon>Spiralia</taxon>
        <taxon>Gnathifera</taxon>
        <taxon>Rotifera</taxon>
        <taxon>Eurotatoria</taxon>
        <taxon>Bdelloidea</taxon>
        <taxon>Adinetida</taxon>
        <taxon>Adinetidae</taxon>
        <taxon>Adineta</taxon>
    </lineage>
</organism>
<keyword evidence="8" id="KW-0812">Transmembrane</keyword>
<dbReference type="SMART" id="SM00714">
    <property type="entry name" value="LITAF"/>
    <property type="match status" value="1"/>
</dbReference>
<gene>
    <name evidence="10" type="ORF">IZO911_LOCUS19202</name>
</gene>
<sequence length="140" mass="15642">MNDNFQSVPPPPYMEVVEKSAPPMPSGRAAMYSVSQQEQPGEIKYPSANQSMPIAYAVQVAPMNSFSRNPVQCSCPNCRAMVVTRVEQKNGLLTWLLCLFLIIFGCWLGCCLIPFCISDLQNVQHYCPNCNAFIGEYRPL</sequence>
<dbReference type="EMBL" id="CAJNOE010000190">
    <property type="protein sequence ID" value="CAF1030020.1"/>
    <property type="molecule type" value="Genomic_DNA"/>
</dbReference>
<keyword evidence="6" id="KW-0862">Zinc</keyword>
<protein>
    <recommendedName>
        <fullName evidence="9">LITAF domain-containing protein</fullName>
    </recommendedName>
</protein>
<keyword evidence="8" id="KW-1133">Transmembrane helix</keyword>
<dbReference type="GO" id="GO:0031902">
    <property type="term" value="C:late endosome membrane"/>
    <property type="evidence" value="ECO:0007669"/>
    <property type="project" value="UniProtKB-SubCell"/>
</dbReference>
<feature type="domain" description="LITAF" evidence="9">
    <location>
        <begin position="55"/>
        <end position="139"/>
    </location>
</feature>
<comment type="similarity">
    <text evidence="4">Belongs to the CDIP1/LITAF family.</text>
</comment>
<feature type="transmembrane region" description="Helical" evidence="8">
    <location>
        <begin position="92"/>
        <end position="115"/>
    </location>
</feature>
<evidence type="ECO:0000256" key="5">
    <source>
        <dbReference type="ARBA" id="ARBA00022723"/>
    </source>
</evidence>
<dbReference type="GO" id="GO:0005765">
    <property type="term" value="C:lysosomal membrane"/>
    <property type="evidence" value="ECO:0007669"/>
    <property type="project" value="UniProtKB-SubCell"/>
</dbReference>
<evidence type="ECO:0000256" key="3">
    <source>
        <dbReference type="ARBA" id="ARBA00004630"/>
    </source>
</evidence>
<dbReference type="AlphaFoldDB" id="A0A814IY01"/>
<dbReference type="PROSITE" id="PS51837">
    <property type="entry name" value="LITAF"/>
    <property type="match status" value="1"/>
</dbReference>
<evidence type="ECO:0000256" key="1">
    <source>
        <dbReference type="ARBA" id="ARBA00004414"/>
    </source>
</evidence>
<dbReference type="Pfam" id="PF10601">
    <property type="entry name" value="zf-LITAF-like"/>
    <property type="match status" value="1"/>
</dbReference>
<keyword evidence="5" id="KW-0479">Metal-binding</keyword>
<keyword evidence="7 8" id="KW-0472">Membrane</keyword>
<dbReference type="InterPro" id="IPR037519">
    <property type="entry name" value="LITAF_fam"/>
</dbReference>
<dbReference type="PANTHER" id="PTHR23292:SF6">
    <property type="entry name" value="FI16602P1-RELATED"/>
    <property type="match status" value="1"/>
</dbReference>
<dbReference type="GO" id="GO:0008270">
    <property type="term" value="F:zinc ion binding"/>
    <property type="evidence" value="ECO:0007669"/>
    <property type="project" value="TreeGrafter"/>
</dbReference>
<dbReference type="PANTHER" id="PTHR23292">
    <property type="entry name" value="LIPOPOLYSACCHARIDE-INDUCED TUMOR NECROSIS FACTOR-ALPHA FACTOR"/>
    <property type="match status" value="1"/>
</dbReference>
<dbReference type="InterPro" id="IPR006629">
    <property type="entry name" value="LITAF"/>
</dbReference>
<evidence type="ECO:0000256" key="6">
    <source>
        <dbReference type="ARBA" id="ARBA00022833"/>
    </source>
</evidence>
<reference evidence="10" key="1">
    <citation type="submission" date="2021-02" db="EMBL/GenBank/DDBJ databases">
        <authorList>
            <person name="Nowell W R."/>
        </authorList>
    </citation>
    <scope>NUCLEOTIDE SEQUENCE</scope>
</reference>
<evidence type="ECO:0000256" key="2">
    <source>
        <dbReference type="ARBA" id="ARBA00004481"/>
    </source>
</evidence>
<comment type="subcellular location">
    <subcellularLocation>
        <location evidence="2">Endosome membrane</location>
        <topology evidence="2">Peripheral membrane protein</topology>
    </subcellularLocation>
    <subcellularLocation>
        <location evidence="1">Late endosome membrane</location>
    </subcellularLocation>
    <subcellularLocation>
        <location evidence="3">Lysosome membrane</location>
        <topology evidence="3">Peripheral membrane protein</topology>
        <orientation evidence="3">Cytoplasmic side</orientation>
    </subcellularLocation>
</comment>
<evidence type="ECO:0000256" key="4">
    <source>
        <dbReference type="ARBA" id="ARBA00005975"/>
    </source>
</evidence>
<evidence type="ECO:0000259" key="9">
    <source>
        <dbReference type="PROSITE" id="PS51837"/>
    </source>
</evidence>
<proteinExistence type="inferred from homology"/>